<feature type="region of interest" description="Disordered" evidence="1">
    <location>
        <begin position="1"/>
        <end position="31"/>
    </location>
</feature>
<feature type="transmembrane region" description="Helical" evidence="2">
    <location>
        <begin position="42"/>
        <end position="67"/>
    </location>
</feature>
<feature type="region of interest" description="Disordered" evidence="1">
    <location>
        <begin position="79"/>
        <end position="98"/>
    </location>
</feature>
<keyword evidence="2" id="KW-0472">Membrane</keyword>
<accession>A0ABY5TUH9</accession>
<gene>
    <name evidence="3" type="ORF">NX772_00215</name>
</gene>
<evidence type="ECO:0000313" key="3">
    <source>
        <dbReference type="EMBL" id="UWD34245.1"/>
    </source>
</evidence>
<keyword evidence="2" id="KW-1133">Transmembrane helix</keyword>
<evidence type="ECO:0000313" key="4">
    <source>
        <dbReference type="Proteomes" id="UP001058364"/>
    </source>
</evidence>
<name>A0ABY5TUH9_9BACT</name>
<dbReference type="Proteomes" id="UP001058364">
    <property type="component" value="Chromosome"/>
</dbReference>
<reference evidence="3" key="1">
    <citation type="submission" date="2022-08" db="EMBL/GenBank/DDBJ databases">
        <title>Complete genome sequence of Mycoplasma molare type strain H 542.</title>
        <authorList>
            <person name="Spergser J."/>
        </authorList>
    </citation>
    <scope>NUCLEOTIDE SEQUENCE</scope>
    <source>
        <strain evidence="3">H 542</strain>
    </source>
</reference>
<dbReference type="EMBL" id="CP103423">
    <property type="protein sequence ID" value="UWD34245.1"/>
    <property type="molecule type" value="Genomic_DNA"/>
</dbReference>
<keyword evidence="2" id="KW-0812">Transmembrane</keyword>
<feature type="compositionally biased region" description="Basic and acidic residues" evidence="1">
    <location>
        <begin position="1"/>
        <end position="29"/>
    </location>
</feature>
<proteinExistence type="predicted"/>
<keyword evidence="4" id="KW-1185">Reference proteome</keyword>
<dbReference type="RefSeq" id="WP_027123338.1">
    <property type="nucleotide sequence ID" value="NZ_CP103423.1"/>
</dbReference>
<evidence type="ECO:0000256" key="1">
    <source>
        <dbReference type="SAM" id="MobiDB-lite"/>
    </source>
</evidence>
<protein>
    <submittedName>
        <fullName evidence="3">Uncharacterized protein</fullName>
    </submittedName>
</protein>
<evidence type="ECO:0000256" key="2">
    <source>
        <dbReference type="SAM" id="Phobius"/>
    </source>
</evidence>
<organism evidence="3 4">
    <name type="scientific">Mesomycoplasma molare</name>
    <dbReference type="NCBI Taxonomy" id="171288"/>
    <lineage>
        <taxon>Bacteria</taxon>
        <taxon>Bacillati</taxon>
        <taxon>Mycoplasmatota</taxon>
        <taxon>Mycoplasmoidales</taxon>
        <taxon>Metamycoplasmataceae</taxon>
        <taxon>Mesomycoplasma</taxon>
    </lineage>
</organism>
<sequence>MTENKVAEEQKLEVEPKKAKQKVKKDNSWRKAKTSAGRTNRWLLGLFLGFSSAALTAGGIFFIYQYYVKTNSKNPSVEITNSIKNDKDEATKPSSDSQ</sequence>